<comment type="caution">
    <text evidence="1">The sequence shown here is derived from an EMBL/GenBank/DDBJ whole genome shotgun (WGS) entry which is preliminary data.</text>
</comment>
<sequence length="271" mass="31383">MAGPPRAIQELLMRIFPTFGPFTNKFWPVFQNQLSQSNPILPVIELCDHLERDAEFFHQESEEKRSLQCLYSLLDVIHTFKHIFDLDELFGPENLSKIYFKCAHREDILGSYQASFKNANKCIELAPHNADGYVLAVTVKAKEKDYLTAALYTFRMIRDAETELPFAISQKILVVKLASFLTNITDPADWKKFKFFTQCPQHFTLSTEEWREILHDLYNGDQFQSFSLLTTGNCGVPFEPQTYIHKLADVPGMRYQWADVGYVVKHLKGKE</sequence>
<evidence type="ECO:0000313" key="1">
    <source>
        <dbReference type="EMBL" id="GFO00354.1"/>
    </source>
</evidence>
<reference evidence="1 2" key="1">
    <citation type="journal article" date="2021" name="Elife">
        <title>Chloroplast acquisition without the gene transfer in kleptoplastic sea slugs, Plakobranchus ocellatus.</title>
        <authorList>
            <person name="Maeda T."/>
            <person name="Takahashi S."/>
            <person name="Yoshida T."/>
            <person name="Shimamura S."/>
            <person name="Takaki Y."/>
            <person name="Nagai Y."/>
            <person name="Toyoda A."/>
            <person name="Suzuki Y."/>
            <person name="Arimoto A."/>
            <person name="Ishii H."/>
            <person name="Satoh N."/>
            <person name="Nishiyama T."/>
            <person name="Hasebe M."/>
            <person name="Maruyama T."/>
            <person name="Minagawa J."/>
            <person name="Obokata J."/>
            <person name="Shigenobu S."/>
        </authorList>
    </citation>
    <scope>NUCLEOTIDE SEQUENCE [LARGE SCALE GENOMIC DNA]</scope>
</reference>
<dbReference type="EMBL" id="BLXT01003082">
    <property type="protein sequence ID" value="GFO00354.1"/>
    <property type="molecule type" value="Genomic_DNA"/>
</dbReference>
<dbReference type="Proteomes" id="UP000735302">
    <property type="component" value="Unassembled WGS sequence"/>
</dbReference>
<organism evidence="1 2">
    <name type="scientific">Plakobranchus ocellatus</name>
    <dbReference type="NCBI Taxonomy" id="259542"/>
    <lineage>
        <taxon>Eukaryota</taxon>
        <taxon>Metazoa</taxon>
        <taxon>Spiralia</taxon>
        <taxon>Lophotrochozoa</taxon>
        <taxon>Mollusca</taxon>
        <taxon>Gastropoda</taxon>
        <taxon>Heterobranchia</taxon>
        <taxon>Euthyneura</taxon>
        <taxon>Panpulmonata</taxon>
        <taxon>Sacoglossa</taxon>
        <taxon>Placobranchoidea</taxon>
        <taxon>Plakobranchidae</taxon>
        <taxon>Plakobranchus</taxon>
    </lineage>
</organism>
<evidence type="ECO:0000313" key="2">
    <source>
        <dbReference type="Proteomes" id="UP000735302"/>
    </source>
</evidence>
<proteinExistence type="predicted"/>
<protein>
    <submittedName>
        <fullName evidence="1">Uncharacterized protein</fullName>
    </submittedName>
</protein>
<dbReference type="AlphaFoldDB" id="A0AAV4A192"/>
<name>A0AAV4A192_9GAST</name>
<accession>A0AAV4A192</accession>
<feature type="non-terminal residue" evidence="1">
    <location>
        <position position="271"/>
    </location>
</feature>
<gene>
    <name evidence="1" type="ORF">PoB_002685900</name>
</gene>
<keyword evidence="2" id="KW-1185">Reference proteome</keyword>